<dbReference type="OrthoDB" id="40021at2759"/>
<evidence type="ECO:0000313" key="2">
    <source>
        <dbReference type="Proteomes" id="UP000784294"/>
    </source>
</evidence>
<sequence length="161" mass="17347">MEVRRTLSLTNLSEFEAAGDAASNTIKSAVDLSPQPLSPHLFLSPSAKYSQGTLRSSGSPKFITAFLPNTSCCDQKTADAYHYFPHLPFASKQLYPIGPVIADGNRTKAFTTGGMPYIANAVRLGQFLSSIPASTGPRDPKPGEIVVYAPGAFDLFRIFFL</sequence>
<evidence type="ECO:0000313" key="1">
    <source>
        <dbReference type="EMBL" id="VEL15509.1"/>
    </source>
</evidence>
<dbReference type="EMBL" id="CAAALY010024842">
    <property type="protein sequence ID" value="VEL15509.1"/>
    <property type="molecule type" value="Genomic_DNA"/>
</dbReference>
<gene>
    <name evidence="1" type="ORF">PXEA_LOCUS8949</name>
</gene>
<protein>
    <submittedName>
        <fullName evidence="1">Uncharacterized protein</fullName>
    </submittedName>
</protein>
<reference evidence="1" key="1">
    <citation type="submission" date="2018-11" db="EMBL/GenBank/DDBJ databases">
        <authorList>
            <consortium name="Pathogen Informatics"/>
        </authorList>
    </citation>
    <scope>NUCLEOTIDE SEQUENCE</scope>
</reference>
<keyword evidence="2" id="KW-1185">Reference proteome</keyword>
<proteinExistence type="predicted"/>
<dbReference type="AlphaFoldDB" id="A0A3S5BRX3"/>
<dbReference type="Proteomes" id="UP000784294">
    <property type="component" value="Unassembled WGS sequence"/>
</dbReference>
<accession>A0A3S5BRX3</accession>
<name>A0A3S5BRX3_9PLAT</name>
<comment type="caution">
    <text evidence="1">The sequence shown here is derived from an EMBL/GenBank/DDBJ whole genome shotgun (WGS) entry which is preliminary data.</text>
</comment>
<organism evidence="1 2">
    <name type="scientific">Protopolystoma xenopodis</name>
    <dbReference type="NCBI Taxonomy" id="117903"/>
    <lineage>
        <taxon>Eukaryota</taxon>
        <taxon>Metazoa</taxon>
        <taxon>Spiralia</taxon>
        <taxon>Lophotrochozoa</taxon>
        <taxon>Platyhelminthes</taxon>
        <taxon>Monogenea</taxon>
        <taxon>Polyopisthocotylea</taxon>
        <taxon>Polystomatidea</taxon>
        <taxon>Polystomatidae</taxon>
        <taxon>Protopolystoma</taxon>
    </lineage>
</organism>